<protein>
    <recommendedName>
        <fullName evidence="3">Lipid/polyisoprenoid-binding YceI-like domain-containing protein</fullName>
    </recommendedName>
</protein>
<feature type="region of interest" description="Disordered" evidence="2">
    <location>
        <begin position="76"/>
        <end position="95"/>
    </location>
</feature>
<dbReference type="SMART" id="SM00867">
    <property type="entry name" value="YceI"/>
    <property type="match status" value="1"/>
</dbReference>
<dbReference type="SUPFAM" id="SSF101874">
    <property type="entry name" value="YceI-like"/>
    <property type="match status" value="1"/>
</dbReference>
<proteinExistence type="inferred from homology"/>
<dbReference type="InterPro" id="IPR036761">
    <property type="entry name" value="TTHA0802/YceI-like_sf"/>
</dbReference>
<dbReference type="RefSeq" id="WP_112769905.1">
    <property type="nucleotide sequence ID" value="NZ_CP063191.1"/>
</dbReference>
<comment type="similarity">
    <text evidence="1">Belongs to the UPF0312 family.</text>
</comment>
<reference evidence="4 5" key="1">
    <citation type="journal article" date="2018" name="Syst. Appl. Microbiol.">
        <title>Corynebacterium heidelbergense sp. nov., isolated from the preen glands of Egyptian geese (Alopochen aegyptiacus).</title>
        <authorList>
            <person name="Braun M.S."/>
            <person name="Wang E."/>
            <person name="Zimmermann S."/>
            <person name="Wink M."/>
        </authorList>
    </citation>
    <scope>NUCLEOTIDE SEQUENCE [LARGE SCALE GENOMIC DNA]</scope>
    <source>
        <strain evidence="4 5">DSM 104638</strain>
    </source>
</reference>
<dbReference type="EMBL" id="PHQP01000060">
    <property type="protein sequence ID" value="RAV33593.1"/>
    <property type="molecule type" value="Genomic_DNA"/>
</dbReference>
<dbReference type="PANTHER" id="PTHR34406">
    <property type="entry name" value="PROTEIN YCEI"/>
    <property type="match status" value="1"/>
</dbReference>
<evidence type="ECO:0000313" key="5">
    <source>
        <dbReference type="Proteomes" id="UP000251047"/>
    </source>
</evidence>
<dbReference type="InterPro" id="IPR007372">
    <property type="entry name" value="Lipid/polyisoprenoid-bd_YceI"/>
</dbReference>
<sequence length="232" mass="24858">MRKGIITLGIIAVIALAMTTLGPLAFQFFSDRGLQTASISSGGEPASTDMNGTWEIVKGAGTNRTQAGYTFDEVLPGQRKSTSGRADNEKNTNITGGLTVENNVVKEGSVDVLVDGITSDVEKRDINVRNHILNTKEYPHAKFTLTKPVDISSLPSDGKPGEISVTGDLTLRGKTNSVTTTLKVLRTGKHVIIEGKVPFARKDYGINSPQFVASKIAENGTVDLLLVMEKKQ</sequence>
<dbReference type="OrthoDB" id="117810at2"/>
<feature type="compositionally biased region" description="Polar residues" evidence="2">
    <location>
        <begin position="79"/>
        <end position="95"/>
    </location>
</feature>
<evidence type="ECO:0000313" key="4">
    <source>
        <dbReference type="EMBL" id="RAV33593.1"/>
    </source>
</evidence>
<dbReference type="Proteomes" id="UP000251047">
    <property type="component" value="Unassembled WGS sequence"/>
</dbReference>
<evidence type="ECO:0000256" key="1">
    <source>
        <dbReference type="ARBA" id="ARBA00008812"/>
    </source>
</evidence>
<comment type="caution">
    <text evidence="4">The sequence shown here is derived from an EMBL/GenBank/DDBJ whole genome shotgun (WGS) entry which is preliminary data.</text>
</comment>
<dbReference type="PANTHER" id="PTHR34406:SF1">
    <property type="entry name" value="PROTEIN YCEI"/>
    <property type="match status" value="1"/>
</dbReference>
<accession>A0A364VA95</accession>
<evidence type="ECO:0000259" key="3">
    <source>
        <dbReference type="SMART" id="SM00867"/>
    </source>
</evidence>
<feature type="domain" description="Lipid/polyisoprenoid-binding YceI-like" evidence="3">
    <location>
        <begin position="53"/>
        <end position="229"/>
    </location>
</feature>
<evidence type="ECO:0000256" key="2">
    <source>
        <dbReference type="SAM" id="MobiDB-lite"/>
    </source>
</evidence>
<dbReference type="AlphaFoldDB" id="A0A364VA95"/>
<dbReference type="Gene3D" id="2.40.128.110">
    <property type="entry name" value="Lipid/polyisoprenoid-binding, YceI-like"/>
    <property type="match status" value="1"/>
</dbReference>
<name>A0A364VA95_9CORY</name>
<dbReference type="Pfam" id="PF04264">
    <property type="entry name" value="YceI"/>
    <property type="match status" value="1"/>
</dbReference>
<gene>
    <name evidence="4" type="ORF">CWC39_07660</name>
</gene>
<organism evidence="4 5">
    <name type="scientific">Corynebacterium heidelbergense</name>
    <dbReference type="NCBI Taxonomy" id="2055947"/>
    <lineage>
        <taxon>Bacteria</taxon>
        <taxon>Bacillati</taxon>
        <taxon>Actinomycetota</taxon>
        <taxon>Actinomycetes</taxon>
        <taxon>Mycobacteriales</taxon>
        <taxon>Corynebacteriaceae</taxon>
        <taxon>Corynebacterium</taxon>
    </lineage>
</organism>